<keyword evidence="1" id="KW-1133">Transmembrane helix</keyword>
<sequence length="77" mass="8420">MSILTVIVGVLVANALTAAFAYYMWRIGKNESDSRAYIGILVLLAIVLLTVFAERQRFAEASQAAPYQSAVPASDRR</sequence>
<accession>A0A562NKZ0</accession>
<evidence type="ECO:0000256" key="1">
    <source>
        <dbReference type="SAM" id="Phobius"/>
    </source>
</evidence>
<evidence type="ECO:0000313" key="3">
    <source>
        <dbReference type="Proteomes" id="UP000316225"/>
    </source>
</evidence>
<proteinExistence type="predicted"/>
<dbReference type="AlphaFoldDB" id="A0A562NKZ0"/>
<keyword evidence="1" id="KW-0812">Transmembrane</keyword>
<keyword evidence="1" id="KW-0472">Membrane</keyword>
<dbReference type="Proteomes" id="UP000316225">
    <property type="component" value="Unassembled WGS sequence"/>
</dbReference>
<organism evidence="2 3">
    <name type="scientific">Paracoccus sulfuroxidans</name>
    <dbReference type="NCBI Taxonomy" id="384678"/>
    <lineage>
        <taxon>Bacteria</taxon>
        <taxon>Pseudomonadati</taxon>
        <taxon>Pseudomonadota</taxon>
        <taxon>Alphaproteobacteria</taxon>
        <taxon>Rhodobacterales</taxon>
        <taxon>Paracoccaceae</taxon>
        <taxon>Paracoccus</taxon>
    </lineage>
</organism>
<protein>
    <submittedName>
        <fullName evidence="2">Uncharacterized protein</fullName>
    </submittedName>
</protein>
<feature type="transmembrane region" description="Helical" evidence="1">
    <location>
        <begin position="34"/>
        <end position="53"/>
    </location>
</feature>
<reference evidence="2 3" key="1">
    <citation type="journal article" date="2015" name="Stand. Genomic Sci.">
        <title>Genomic Encyclopedia of Bacterial and Archaeal Type Strains, Phase III: the genomes of soil and plant-associated and newly described type strains.</title>
        <authorList>
            <person name="Whitman W.B."/>
            <person name="Woyke T."/>
            <person name="Klenk H.P."/>
            <person name="Zhou Y."/>
            <person name="Lilburn T.G."/>
            <person name="Beck B.J."/>
            <person name="De Vos P."/>
            <person name="Vandamme P."/>
            <person name="Eisen J.A."/>
            <person name="Garrity G."/>
            <person name="Hugenholtz P."/>
            <person name="Kyrpides N.C."/>
        </authorList>
    </citation>
    <scope>NUCLEOTIDE SEQUENCE [LARGE SCALE GENOMIC DNA]</scope>
    <source>
        <strain evidence="2 3">CGMCC 1.5364</strain>
    </source>
</reference>
<comment type="caution">
    <text evidence="2">The sequence shown here is derived from an EMBL/GenBank/DDBJ whole genome shotgun (WGS) entry which is preliminary data.</text>
</comment>
<keyword evidence="3" id="KW-1185">Reference proteome</keyword>
<dbReference type="EMBL" id="VLKU01000008">
    <property type="protein sequence ID" value="TWI32740.1"/>
    <property type="molecule type" value="Genomic_DNA"/>
</dbReference>
<evidence type="ECO:0000313" key="2">
    <source>
        <dbReference type="EMBL" id="TWI32740.1"/>
    </source>
</evidence>
<name>A0A562NKZ0_9RHOB</name>
<gene>
    <name evidence="2" type="ORF">IQ24_02615</name>
</gene>